<dbReference type="AlphaFoldDB" id="A0A5M3Q598"/>
<name>A0A5M3Q598_9GAMM</name>
<reference evidence="1 2" key="1">
    <citation type="journal article" date="2019" name="J. Gen. Appl. Microbiol.">
        <title>Aerobic degradation of cis-dichloroethene by the marine bacterium Marinobacter salsuginis strain 5N-3.</title>
        <authorList>
            <person name="Inoue Y."/>
            <person name="Fukunaga Y."/>
            <person name="Katsumata H."/>
            <person name="Ohji S."/>
            <person name="Hosoyama A."/>
            <person name="Mori K."/>
            <person name="Ando K."/>
        </authorList>
    </citation>
    <scope>NUCLEOTIDE SEQUENCE [LARGE SCALE GENOMIC DNA]</scope>
    <source>
        <strain evidence="1 2">NBRC 109114</strain>
    </source>
</reference>
<proteinExistence type="predicted"/>
<dbReference type="RefSeq" id="WP_153637497.1">
    <property type="nucleotide sequence ID" value="NZ_BGZI01000043.1"/>
</dbReference>
<accession>A0A5M3Q598</accession>
<organism evidence="1 2">
    <name type="scientific">Marinobacter salsuginis</name>
    <dbReference type="NCBI Taxonomy" id="418719"/>
    <lineage>
        <taxon>Bacteria</taxon>
        <taxon>Pseudomonadati</taxon>
        <taxon>Pseudomonadota</taxon>
        <taxon>Gammaproteobacteria</taxon>
        <taxon>Pseudomonadales</taxon>
        <taxon>Marinobacteraceae</taxon>
        <taxon>Marinobacter</taxon>
    </lineage>
</organism>
<dbReference type="Proteomes" id="UP000387223">
    <property type="component" value="Unassembled WGS sequence"/>
</dbReference>
<evidence type="ECO:0000313" key="1">
    <source>
        <dbReference type="EMBL" id="GBO90448.1"/>
    </source>
</evidence>
<sequence>MTMENNHHPLLDLIQQLYNARELVVSAYERSGVDLDEKSLRLLEPLMKTHLVRTEGASGIRLNQKLQKVFDSALRKDRIAAINTDLNSELQAAELAMRQLQDVKGRGRYDEMLAARDDVEQHLLSIYDILDDSSTTIFNRVTSSYGIRSNPEFRVRENEMYNRQLSNLVESYNQMRSGLKDEPFSLDADISAFIGNLDVRCMEVVDRIRLTQNTIRDNLFRVRALEERARKIRAVADHLRLNPGFEAEKTQDALGKHPYFSSITPLAVQAAPDLSDIGAEEGCAELVARLSHSLKYEVPKVKREDSKFRSADNEERTIEVSARDKMVKRMLAACIDQGTPVSALSFWHSQEREPEIVDLEDREWLYAVAIYMDSDPVLPNGRKTSDFVRMHIHALPTHALSGTFSLVDLYLYPAGTRIETVKRIAAGQTEAVVDEDVSA</sequence>
<gene>
    <name evidence="1" type="ORF">MSSD14B_41160</name>
</gene>
<evidence type="ECO:0000313" key="2">
    <source>
        <dbReference type="Proteomes" id="UP000387223"/>
    </source>
</evidence>
<dbReference type="EMBL" id="BGZI01000043">
    <property type="protein sequence ID" value="GBO90448.1"/>
    <property type="molecule type" value="Genomic_DNA"/>
</dbReference>
<comment type="caution">
    <text evidence="1">The sequence shown here is derived from an EMBL/GenBank/DDBJ whole genome shotgun (WGS) entry which is preliminary data.</text>
</comment>
<protein>
    <submittedName>
        <fullName evidence="1">Uncharacterized protein</fullName>
    </submittedName>
</protein>